<dbReference type="EMBL" id="QVXO01000010">
    <property type="protein sequence ID" value="RPJ92169.1"/>
    <property type="molecule type" value="Genomic_DNA"/>
</dbReference>
<dbReference type="Pfam" id="PF12261">
    <property type="entry name" value="T_hemolysin"/>
    <property type="match status" value="1"/>
</dbReference>
<evidence type="ECO:0000313" key="1">
    <source>
        <dbReference type="EMBL" id="RPJ92169.1"/>
    </source>
</evidence>
<sequence length="209" mass="23780">MTPQRKASPQSTDWPYTAPLARPRPALFVHPYDDPQRGCVESYIYLRYRQRFGARLKHWMPTLVSLQAEGQILAAAGFRGAAETLYLERYLSAPVEQYLRQRDLSVARRHIVETGQFAAVRPGAGRLLVPHLALHLHQQGFEWAVSTLTSELHHLFSRMGLAHQPLAAATPARLDPGERRDWGNYYEHDPQVFAGRLSLILNRFGESQS</sequence>
<proteinExistence type="predicted"/>
<evidence type="ECO:0000313" key="2">
    <source>
        <dbReference type="Proteomes" id="UP000285324"/>
    </source>
</evidence>
<gene>
    <name evidence="1" type="ORF">DY367_08880</name>
</gene>
<dbReference type="Proteomes" id="UP000285324">
    <property type="component" value="Unassembled WGS sequence"/>
</dbReference>
<dbReference type="OrthoDB" id="7432757at2"/>
<name>A0A424WG93_ALCXX</name>
<comment type="caution">
    <text evidence="1">The sequence shown here is derived from an EMBL/GenBank/DDBJ whole genome shotgun (WGS) entry which is preliminary data.</text>
</comment>
<dbReference type="InterPro" id="IPR022050">
    <property type="entry name" value="T_hemolysin"/>
</dbReference>
<accession>A0A424WG93</accession>
<protein>
    <submittedName>
        <fullName evidence="1">Thermostable hemolysin</fullName>
    </submittedName>
</protein>
<reference evidence="1 2" key="1">
    <citation type="submission" date="2018-08" db="EMBL/GenBank/DDBJ databases">
        <title>Achromobacter xylosoxidans Genome sequencing and assembly.</title>
        <authorList>
            <person name="Wang R."/>
            <person name="Rensing C."/>
            <person name="Li Y."/>
        </authorList>
    </citation>
    <scope>NUCLEOTIDE SEQUENCE [LARGE SCALE GENOMIC DNA]</scope>
    <source>
        <strain evidence="1 2">GD003A</strain>
    </source>
</reference>
<dbReference type="AlphaFoldDB" id="A0A424WG93"/>
<organism evidence="1 2">
    <name type="scientific">Alcaligenes xylosoxydans xylosoxydans</name>
    <name type="common">Achromobacter xylosoxidans</name>
    <dbReference type="NCBI Taxonomy" id="85698"/>
    <lineage>
        <taxon>Bacteria</taxon>
        <taxon>Pseudomonadati</taxon>
        <taxon>Pseudomonadota</taxon>
        <taxon>Betaproteobacteria</taxon>
        <taxon>Burkholderiales</taxon>
        <taxon>Alcaligenaceae</taxon>
        <taxon>Achromobacter</taxon>
    </lineage>
</organism>